<sequence length="66" mass="6532">MAVARALASATVAASCTVPAPIWASRPAIASLNNGWSSTTITENNSSRGCGTMLAGKAPAGVDRTA</sequence>
<gene>
    <name evidence="2" type="ORF">GCM10009675_31710</name>
</gene>
<keyword evidence="3" id="KW-1185">Reference proteome</keyword>
<reference evidence="2 3" key="1">
    <citation type="journal article" date="2019" name="Int. J. Syst. Evol. Microbiol.">
        <title>The Global Catalogue of Microorganisms (GCM) 10K type strain sequencing project: providing services to taxonomists for standard genome sequencing and annotation.</title>
        <authorList>
            <consortium name="The Broad Institute Genomics Platform"/>
            <consortium name="The Broad Institute Genome Sequencing Center for Infectious Disease"/>
            <person name="Wu L."/>
            <person name="Ma J."/>
        </authorList>
    </citation>
    <scope>NUCLEOTIDE SEQUENCE [LARGE SCALE GENOMIC DNA]</scope>
    <source>
        <strain evidence="2 3">JCM 13022</strain>
    </source>
</reference>
<name>A0ABN1VFH4_9PSEU</name>
<protein>
    <submittedName>
        <fullName evidence="2">Uncharacterized protein</fullName>
    </submittedName>
</protein>
<dbReference type="PROSITE" id="PS51257">
    <property type="entry name" value="PROKAR_LIPOPROTEIN"/>
    <property type="match status" value="1"/>
</dbReference>
<dbReference type="EMBL" id="BAAALM010000010">
    <property type="protein sequence ID" value="GAA1209224.1"/>
    <property type="molecule type" value="Genomic_DNA"/>
</dbReference>
<comment type="caution">
    <text evidence="2">The sequence shown here is derived from an EMBL/GenBank/DDBJ whole genome shotgun (WGS) entry which is preliminary data.</text>
</comment>
<feature type="signal peptide" evidence="1">
    <location>
        <begin position="1"/>
        <end position="24"/>
    </location>
</feature>
<evidence type="ECO:0000313" key="2">
    <source>
        <dbReference type="EMBL" id="GAA1209224.1"/>
    </source>
</evidence>
<evidence type="ECO:0000313" key="3">
    <source>
        <dbReference type="Proteomes" id="UP001500467"/>
    </source>
</evidence>
<accession>A0ABN1VFH4</accession>
<feature type="chain" id="PRO_5046929916" evidence="1">
    <location>
        <begin position="25"/>
        <end position="66"/>
    </location>
</feature>
<evidence type="ECO:0000256" key="1">
    <source>
        <dbReference type="SAM" id="SignalP"/>
    </source>
</evidence>
<organism evidence="2 3">
    <name type="scientific">Prauserella alba</name>
    <dbReference type="NCBI Taxonomy" id="176898"/>
    <lineage>
        <taxon>Bacteria</taxon>
        <taxon>Bacillati</taxon>
        <taxon>Actinomycetota</taxon>
        <taxon>Actinomycetes</taxon>
        <taxon>Pseudonocardiales</taxon>
        <taxon>Pseudonocardiaceae</taxon>
        <taxon>Prauserella</taxon>
    </lineage>
</organism>
<proteinExistence type="predicted"/>
<dbReference type="Proteomes" id="UP001500467">
    <property type="component" value="Unassembled WGS sequence"/>
</dbReference>
<keyword evidence="1" id="KW-0732">Signal</keyword>